<keyword evidence="3" id="KW-1185">Reference proteome</keyword>
<feature type="region of interest" description="Disordered" evidence="1">
    <location>
        <begin position="81"/>
        <end position="113"/>
    </location>
</feature>
<feature type="region of interest" description="Disordered" evidence="1">
    <location>
        <begin position="13"/>
        <end position="39"/>
    </location>
</feature>
<organism evidence="2 3">
    <name type="scientific">Riccia fluitans</name>
    <dbReference type="NCBI Taxonomy" id="41844"/>
    <lineage>
        <taxon>Eukaryota</taxon>
        <taxon>Viridiplantae</taxon>
        <taxon>Streptophyta</taxon>
        <taxon>Embryophyta</taxon>
        <taxon>Marchantiophyta</taxon>
        <taxon>Marchantiopsida</taxon>
        <taxon>Marchantiidae</taxon>
        <taxon>Marchantiales</taxon>
        <taxon>Ricciaceae</taxon>
        <taxon>Riccia</taxon>
    </lineage>
</organism>
<evidence type="ECO:0000313" key="3">
    <source>
        <dbReference type="Proteomes" id="UP001605036"/>
    </source>
</evidence>
<sequence length="113" mass="12304">MNNEDLARVKLIRRGARGGHSDNAPQAQITKPDASLGTHVEGETMPIISETMWASDGGQRGSLTMKRDAHGSLTCLQLTAQQDQPAESAMMTRPPFEREPLMQASRTSANQKT</sequence>
<gene>
    <name evidence="2" type="ORF">R1flu_022601</name>
</gene>
<feature type="compositionally biased region" description="Polar residues" evidence="1">
    <location>
        <begin position="104"/>
        <end position="113"/>
    </location>
</feature>
<dbReference type="EMBL" id="JBHFFA010000007">
    <property type="protein sequence ID" value="KAL2610909.1"/>
    <property type="molecule type" value="Genomic_DNA"/>
</dbReference>
<dbReference type="AlphaFoldDB" id="A0ABD1XPQ2"/>
<comment type="caution">
    <text evidence="2">The sequence shown here is derived from an EMBL/GenBank/DDBJ whole genome shotgun (WGS) entry which is preliminary data.</text>
</comment>
<evidence type="ECO:0000256" key="1">
    <source>
        <dbReference type="SAM" id="MobiDB-lite"/>
    </source>
</evidence>
<protein>
    <submittedName>
        <fullName evidence="2">Uncharacterized protein</fullName>
    </submittedName>
</protein>
<proteinExistence type="predicted"/>
<reference evidence="2 3" key="1">
    <citation type="submission" date="2024-09" db="EMBL/GenBank/DDBJ databases">
        <title>Chromosome-scale assembly of Riccia fluitans.</title>
        <authorList>
            <person name="Paukszto L."/>
            <person name="Sawicki J."/>
            <person name="Karawczyk K."/>
            <person name="Piernik-Szablinska J."/>
            <person name="Szczecinska M."/>
            <person name="Mazdziarz M."/>
        </authorList>
    </citation>
    <scope>NUCLEOTIDE SEQUENCE [LARGE SCALE GENOMIC DNA]</scope>
    <source>
        <strain evidence="2">Rf_01</strain>
        <tissue evidence="2">Aerial parts of the thallus</tissue>
    </source>
</reference>
<accession>A0ABD1XPQ2</accession>
<evidence type="ECO:0000313" key="2">
    <source>
        <dbReference type="EMBL" id="KAL2610909.1"/>
    </source>
</evidence>
<name>A0ABD1XPQ2_9MARC</name>
<dbReference type="Proteomes" id="UP001605036">
    <property type="component" value="Unassembled WGS sequence"/>
</dbReference>